<feature type="compositionally biased region" description="Polar residues" evidence="11">
    <location>
        <begin position="968"/>
        <end position="991"/>
    </location>
</feature>
<dbReference type="GO" id="GO:0004674">
    <property type="term" value="F:protein serine/threonine kinase activity"/>
    <property type="evidence" value="ECO:0000318"/>
    <property type="project" value="GO_Central"/>
</dbReference>
<reference evidence="13" key="2">
    <citation type="submission" date="2021-01" db="UniProtKB">
        <authorList>
            <consortium name="EnsemblMetazoa"/>
        </authorList>
    </citation>
    <scope>IDENTIFICATION</scope>
</reference>
<dbReference type="FunFam" id="1.10.510.10:FF:000497">
    <property type="entry name" value="Phosphoinositide 3-kinase regulatory subunit"/>
    <property type="match status" value="1"/>
</dbReference>
<comment type="subcellular location">
    <subcellularLocation>
        <location evidence="1">Cytoplasmic vesicle</location>
        <location evidence="1">Autophagosome</location>
    </subcellularLocation>
</comment>
<feature type="repeat" description="WD" evidence="10">
    <location>
        <begin position="1452"/>
        <end position="1471"/>
    </location>
</feature>
<feature type="region of interest" description="Disordered" evidence="11">
    <location>
        <begin position="804"/>
        <end position="823"/>
    </location>
</feature>
<dbReference type="PROSITE" id="PS50294">
    <property type="entry name" value="WD_REPEATS_REGION"/>
    <property type="match status" value="2"/>
</dbReference>
<dbReference type="InterPro" id="IPR000719">
    <property type="entry name" value="Prot_kinase_dom"/>
</dbReference>
<feature type="region of interest" description="Disordered" evidence="11">
    <location>
        <begin position="882"/>
        <end position="1002"/>
    </location>
</feature>
<dbReference type="InterPro" id="IPR011989">
    <property type="entry name" value="ARM-like"/>
</dbReference>
<keyword evidence="7" id="KW-0547">Nucleotide-binding</keyword>
<dbReference type="RefSeq" id="XP_030842669.1">
    <property type="nucleotide sequence ID" value="XM_030986809.1"/>
</dbReference>
<evidence type="ECO:0000256" key="4">
    <source>
        <dbReference type="ARBA" id="ARBA00022574"/>
    </source>
</evidence>
<dbReference type="Gene3D" id="2.130.10.10">
    <property type="entry name" value="YVTN repeat-like/Quinoprotein amine dehydrogenase"/>
    <property type="match status" value="2"/>
</dbReference>
<keyword evidence="6" id="KW-0677">Repeat</keyword>
<dbReference type="EnsemblMetazoa" id="XM_030986809">
    <property type="protein sequence ID" value="XP_030842669"/>
    <property type="gene ID" value="LOC584552"/>
</dbReference>
<feature type="domain" description="Protein kinase" evidence="12">
    <location>
        <begin position="26"/>
        <end position="316"/>
    </location>
</feature>
<evidence type="ECO:0000256" key="2">
    <source>
        <dbReference type="ARBA" id="ARBA00012513"/>
    </source>
</evidence>
<dbReference type="Gene3D" id="1.10.510.10">
    <property type="entry name" value="Transferase(Phosphotransferase) domain 1"/>
    <property type="match status" value="1"/>
</dbReference>
<dbReference type="SUPFAM" id="SSF50978">
    <property type="entry name" value="WD40 repeat-like"/>
    <property type="match status" value="1"/>
</dbReference>
<feature type="compositionally biased region" description="Low complexity" evidence="11">
    <location>
        <begin position="929"/>
        <end position="967"/>
    </location>
</feature>
<dbReference type="PROSITE" id="PS50082">
    <property type="entry name" value="WD_REPEATS_2"/>
    <property type="match status" value="2"/>
</dbReference>
<dbReference type="PANTHER" id="PTHR17583">
    <property type="entry name" value="PHOSPHOINOSITIDE 3-KINASE REGULATORY SUBUNIT 4"/>
    <property type="match status" value="1"/>
</dbReference>
<dbReference type="CDD" id="cd13980">
    <property type="entry name" value="STKc_Vps15"/>
    <property type="match status" value="1"/>
</dbReference>
<evidence type="ECO:0000256" key="6">
    <source>
        <dbReference type="ARBA" id="ARBA00022737"/>
    </source>
</evidence>
<dbReference type="SUPFAM" id="SSF48371">
    <property type="entry name" value="ARM repeat"/>
    <property type="match status" value="1"/>
</dbReference>
<keyword evidence="3" id="KW-0723">Serine/threonine-protein kinase</keyword>
<evidence type="ECO:0000256" key="10">
    <source>
        <dbReference type="PROSITE-ProRule" id="PRU00221"/>
    </source>
</evidence>
<protein>
    <recommendedName>
        <fullName evidence="2">non-specific serine/threonine protein kinase</fullName>
        <ecNumber evidence="2">2.7.11.1</ecNumber>
    </recommendedName>
</protein>
<dbReference type="InterPro" id="IPR036322">
    <property type="entry name" value="WD40_repeat_dom_sf"/>
</dbReference>
<dbReference type="GO" id="GO:0000425">
    <property type="term" value="P:pexophagy"/>
    <property type="evidence" value="ECO:0000318"/>
    <property type="project" value="GO_Central"/>
</dbReference>
<evidence type="ECO:0000256" key="8">
    <source>
        <dbReference type="ARBA" id="ARBA00022777"/>
    </source>
</evidence>
<evidence type="ECO:0000256" key="7">
    <source>
        <dbReference type="ARBA" id="ARBA00022741"/>
    </source>
</evidence>
<dbReference type="KEGG" id="spu:584552"/>
<dbReference type="GO" id="GO:0005776">
    <property type="term" value="C:autophagosome"/>
    <property type="evidence" value="ECO:0007669"/>
    <property type="project" value="UniProtKB-SubCell"/>
</dbReference>
<dbReference type="GO" id="GO:0034271">
    <property type="term" value="C:phosphatidylinositol 3-kinase complex, class III, type I"/>
    <property type="evidence" value="ECO:0000318"/>
    <property type="project" value="GO_Central"/>
</dbReference>
<dbReference type="GO" id="GO:0006623">
    <property type="term" value="P:protein targeting to vacuole"/>
    <property type="evidence" value="ECO:0000318"/>
    <property type="project" value="GO_Central"/>
</dbReference>
<proteinExistence type="predicted"/>
<organism evidence="13 14">
    <name type="scientific">Strongylocentrotus purpuratus</name>
    <name type="common">Purple sea urchin</name>
    <dbReference type="NCBI Taxonomy" id="7668"/>
    <lineage>
        <taxon>Eukaryota</taxon>
        <taxon>Metazoa</taxon>
        <taxon>Echinodermata</taxon>
        <taxon>Eleutherozoa</taxon>
        <taxon>Echinozoa</taxon>
        <taxon>Echinoidea</taxon>
        <taxon>Euechinoidea</taxon>
        <taxon>Echinacea</taxon>
        <taxon>Camarodonta</taxon>
        <taxon>Echinidea</taxon>
        <taxon>Strongylocentrotidae</taxon>
        <taxon>Strongylocentrotus</taxon>
    </lineage>
</organism>
<dbReference type="GO" id="GO:0005524">
    <property type="term" value="F:ATP binding"/>
    <property type="evidence" value="ECO:0007669"/>
    <property type="project" value="UniProtKB-KW"/>
</dbReference>
<dbReference type="GeneID" id="584552"/>
<feature type="region of interest" description="Disordered" evidence="11">
    <location>
        <begin position="836"/>
        <end position="870"/>
    </location>
</feature>
<dbReference type="SMART" id="SM00220">
    <property type="entry name" value="S_TKc"/>
    <property type="match status" value="1"/>
</dbReference>
<dbReference type="EC" id="2.7.11.1" evidence="2"/>
<feature type="compositionally biased region" description="Polar residues" evidence="11">
    <location>
        <begin position="887"/>
        <end position="896"/>
    </location>
</feature>
<keyword evidence="4 10" id="KW-0853">WD repeat</keyword>
<dbReference type="OMA" id="ATNTCRI"/>
<dbReference type="InterPro" id="IPR008271">
    <property type="entry name" value="Ser/Thr_kinase_AS"/>
</dbReference>
<feature type="region of interest" description="Disordered" evidence="11">
    <location>
        <begin position="1410"/>
        <end position="1436"/>
    </location>
</feature>
<dbReference type="PROSITE" id="PS50011">
    <property type="entry name" value="PROTEIN_KINASE_DOM"/>
    <property type="match status" value="1"/>
</dbReference>
<evidence type="ECO:0000313" key="14">
    <source>
        <dbReference type="Proteomes" id="UP000007110"/>
    </source>
</evidence>
<dbReference type="PROSITE" id="PS00108">
    <property type="entry name" value="PROTEIN_KINASE_ST"/>
    <property type="match status" value="1"/>
</dbReference>
<dbReference type="InterPro" id="IPR015943">
    <property type="entry name" value="WD40/YVTN_repeat-like_dom_sf"/>
</dbReference>
<dbReference type="FunFam" id="2.130.10.10:FF:003667">
    <property type="entry name" value="Uncharacterized protein"/>
    <property type="match status" value="1"/>
</dbReference>
<dbReference type="InterPro" id="IPR011009">
    <property type="entry name" value="Kinase-like_dom_sf"/>
</dbReference>
<dbReference type="InterPro" id="IPR045162">
    <property type="entry name" value="Vps15-like"/>
</dbReference>
<dbReference type="Pfam" id="PF00400">
    <property type="entry name" value="WD40"/>
    <property type="match status" value="3"/>
</dbReference>
<dbReference type="InterPro" id="IPR055231">
    <property type="entry name" value="2AA_helical"/>
</dbReference>
<dbReference type="Proteomes" id="UP000007110">
    <property type="component" value="Unassembled WGS sequence"/>
</dbReference>
<feature type="compositionally biased region" description="Basic and acidic residues" evidence="11">
    <location>
        <begin position="836"/>
        <end position="853"/>
    </location>
</feature>
<keyword evidence="5" id="KW-0808">Transferase</keyword>
<sequence length="1471" mass="163579">MGNQLTGVAPSQILPVEHYLTDVSDYEFDHSLGSTRFFKVARAKYKEGLAVVKVFVIHDPSLPLRSFKEKIEDIKTRLSNGSNCLPFLRSTLSDKAALLFRQYVRNNLYDRISTRPFLISIEKKWIAFQLLCALNQAHLVGVCHGDIKSENVMVTGWIWVLLTDFASFKPTYLPADNPADFSFFFDTSRRRTCYIAPERFVEGSSSRPVDSATSETVEGLQVRQDVKGGELTPAMDIFSVGCVIAELFTEGNAPFDLSQLLAYCSGAYSPDAVLEQIEDEHIKDLCKHMLQKDPSKRMSAEQYLVKGRGTAFPEFFYTFLKVYMGEFAGVPIYPADEKIARLRKDMGSIMQTLVANMEDGENNQRHSNNGLVIVLSLVTSCLRSLKFCVSRLGALDIMLMIGKHLPDDIILDRIIPCILHFVHDPFPRVRAEAIRTITQTLMLVKSVPRGDANIFPDYILPNLSNIAQDPIDMVRMVYAENIAVLAETALRFLEMVQLDQNAAQSGETDGVQNPTQYQASYDDELQNLHGMIQQKVVTLLSDPENIVKRTLLENGITRLCVFFGRQKANDVLLSHMITFLNDKEDWHLRGSFFDSIVGVAAYVGWQSSFILKPLLQQGLTDHEEQVICKALKSVTGLVQLGLLQKPALLEMAYELVPYVCHPNLWIRQATVGFIAAIARSLNIADVHCNLTPLLLPFLKKPIIQIDKEAIIMSVLKCPVSRAVYDYILRSPIIIDFFDNLTDRQLIRNLCIRPGHKPEYNELEIGQMAQLLRKLQSQGMTEEDEDKLLFLREIMLKQSKAKIGMGDLSNQSSSPHDPFTPGQVNLSVYPAIQKNHADLIKPPDLRSEVTDKAQTKKSKKKQSAIDPAMNEEWRSMFGTAADTKPIKASQQQTSINTPPLHPSGGDLPPPHAPVQRSASKAAPQKPPGGQDQTPPSSAQAQPQPQGQLKQQQQAAQQQAQQGVDAKAATQRQSPTKQQQGSGKQVSPTQTDAAQGGGKGQINKGLMANEPIRMSQLQAAAEGIPVKKPVQESKPVASHIQVSSCHLNLRSLVTRKRDQYAMDIMRKMLIHDTTFNAKAPQSNWKPRGLLIAHLHEHKGAVNRLQVSYDHTLFSTCSDDGTVKVWDCTKLIGKANTNKSRQTYNRQPGKIKTLTFCQSSHSIASGSDDGSIHVNRIEASPPRLAPLDKRQLNVSEEGVPVDLAHFDTGPQSILVYATSQGYLVGWDLRSPTEAFRLRNQQRHGLITSFVVDPQQCWMAVGTTSGSHICWDMRFQLPITTVQHPSGALVRRVRLHPSQQSLVISAVQGNNEVSMWDMETGARRFTLWASPHPPLSQTQTSQHAIHALYCIPSMEQTPCFLTAGSDQRIRYWNITNPQQSSIIAGSVNDPVTQLSVSYNHRVIDGTEVIVETYGKQRGGTGSAATSGSDESQRRSAEQVPVGHRDVITDMGVFQISSSSNALITSSRDGVVKIWK</sequence>
<evidence type="ECO:0000256" key="1">
    <source>
        <dbReference type="ARBA" id="ARBA00004419"/>
    </source>
</evidence>
<evidence type="ECO:0000256" key="5">
    <source>
        <dbReference type="ARBA" id="ARBA00022679"/>
    </source>
</evidence>
<dbReference type="FunFam" id="1.25.10.10:FF:000342">
    <property type="entry name" value="Serine/threonine-protein kinase VPS15"/>
    <property type="match status" value="1"/>
</dbReference>
<dbReference type="InParanoid" id="A0A7M7NWR3"/>
<dbReference type="SUPFAM" id="SSF56112">
    <property type="entry name" value="Protein kinase-like (PK-like)"/>
    <property type="match status" value="1"/>
</dbReference>
<reference evidence="14" key="1">
    <citation type="submission" date="2015-02" db="EMBL/GenBank/DDBJ databases">
        <title>Genome sequencing for Strongylocentrotus purpuratus.</title>
        <authorList>
            <person name="Murali S."/>
            <person name="Liu Y."/>
            <person name="Vee V."/>
            <person name="English A."/>
            <person name="Wang M."/>
            <person name="Skinner E."/>
            <person name="Han Y."/>
            <person name="Muzny D.M."/>
            <person name="Worley K.C."/>
            <person name="Gibbs R.A."/>
        </authorList>
    </citation>
    <scope>NUCLEOTIDE SEQUENCE</scope>
</reference>
<dbReference type="Pfam" id="PF22956">
    <property type="entry name" value="VPS15-like_hel"/>
    <property type="match status" value="1"/>
</dbReference>
<keyword evidence="14" id="KW-1185">Reference proteome</keyword>
<dbReference type="Gene3D" id="1.25.10.10">
    <property type="entry name" value="Leucine-rich Repeat Variant"/>
    <property type="match status" value="1"/>
</dbReference>
<evidence type="ECO:0000313" key="13">
    <source>
        <dbReference type="EnsemblMetazoa" id="XP_030842669"/>
    </source>
</evidence>
<dbReference type="GO" id="GO:0071561">
    <property type="term" value="C:nucleus-vacuole junction"/>
    <property type="evidence" value="ECO:0000318"/>
    <property type="project" value="GO_Central"/>
</dbReference>
<evidence type="ECO:0000256" key="3">
    <source>
        <dbReference type="ARBA" id="ARBA00022527"/>
    </source>
</evidence>
<evidence type="ECO:0000259" key="12">
    <source>
        <dbReference type="PROSITE" id="PS50011"/>
    </source>
</evidence>
<dbReference type="InterPro" id="IPR001680">
    <property type="entry name" value="WD40_rpt"/>
</dbReference>
<evidence type="ECO:0000256" key="11">
    <source>
        <dbReference type="SAM" id="MobiDB-lite"/>
    </source>
</evidence>
<dbReference type="GO" id="GO:0045324">
    <property type="term" value="P:late endosome to vacuole transport"/>
    <property type="evidence" value="ECO:0000318"/>
    <property type="project" value="GO_Central"/>
</dbReference>
<dbReference type="GO" id="GO:0034272">
    <property type="term" value="C:phosphatidylinositol 3-kinase complex, class III, type II"/>
    <property type="evidence" value="ECO:0000318"/>
    <property type="project" value="GO_Central"/>
</dbReference>
<feature type="compositionally biased region" description="Basic and acidic residues" evidence="11">
    <location>
        <begin position="1426"/>
        <end position="1436"/>
    </location>
</feature>
<keyword evidence="9" id="KW-0067">ATP-binding</keyword>
<dbReference type="FunFam" id="2.130.10.10:FF:003603">
    <property type="entry name" value="Predicted protein"/>
    <property type="match status" value="1"/>
</dbReference>
<dbReference type="SMART" id="SM00320">
    <property type="entry name" value="WD40"/>
    <property type="match status" value="6"/>
</dbReference>
<dbReference type="OrthoDB" id="242910at2759"/>
<feature type="repeat" description="WD" evidence="10">
    <location>
        <begin position="1092"/>
        <end position="1124"/>
    </location>
</feature>
<evidence type="ECO:0000256" key="9">
    <source>
        <dbReference type="ARBA" id="ARBA00022840"/>
    </source>
</evidence>
<dbReference type="GO" id="GO:0005770">
    <property type="term" value="C:late endosome"/>
    <property type="evidence" value="ECO:0000318"/>
    <property type="project" value="GO_Central"/>
</dbReference>
<keyword evidence="8" id="KW-0418">Kinase</keyword>
<dbReference type="InterPro" id="IPR016024">
    <property type="entry name" value="ARM-type_fold"/>
</dbReference>
<name>A0A7M7NWR3_STRPU</name>
<dbReference type="PANTHER" id="PTHR17583:SF0">
    <property type="entry name" value="PHOSPHOINOSITIDE 3-KINASE REGULATORY SUBUNIT 4"/>
    <property type="match status" value="1"/>
</dbReference>
<accession>A0A7M7NWR3</accession>